<dbReference type="SUPFAM" id="SSF52540">
    <property type="entry name" value="P-loop containing nucleoside triphosphate hydrolases"/>
    <property type="match status" value="1"/>
</dbReference>
<evidence type="ECO:0000313" key="2">
    <source>
        <dbReference type="Proteomes" id="UP001589750"/>
    </source>
</evidence>
<dbReference type="PANTHER" id="PTHR34301:SF8">
    <property type="entry name" value="ATPASE DOMAIN-CONTAINING PROTEIN"/>
    <property type="match status" value="1"/>
</dbReference>
<dbReference type="PANTHER" id="PTHR34301">
    <property type="entry name" value="DNA-BINDING PROTEIN-RELATED"/>
    <property type="match status" value="1"/>
</dbReference>
<name>A0ABV5KC69_9ACTN</name>
<organism evidence="1 2">
    <name type="scientific">Nocardioides plantarum</name>
    <dbReference type="NCBI Taxonomy" id="29299"/>
    <lineage>
        <taxon>Bacteria</taxon>
        <taxon>Bacillati</taxon>
        <taxon>Actinomycetota</taxon>
        <taxon>Actinomycetes</taxon>
        <taxon>Propionibacteriales</taxon>
        <taxon>Nocardioidaceae</taxon>
        <taxon>Nocardioides</taxon>
    </lineage>
</organism>
<dbReference type="RefSeq" id="WP_140009437.1">
    <property type="nucleotide sequence ID" value="NZ_JBHMDG010000017.1"/>
</dbReference>
<dbReference type="Proteomes" id="UP001589750">
    <property type="component" value="Unassembled WGS sequence"/>
</dbReference>
<accession>A0ABV5KC69</accession>
<sequence>MDTTPISPQPGSTIDPASAVRRRDVLRRAREEFTAGNNLSLTDPRRMGKTVLLDLLVDDPGAGLLAIKIDYEGVRSSTEFVLRTLEGLRAHRGLASRTRDRWRTFFDNVDLDLGLGPVKLGVAATGRSATALLSDVILAVEEHLPPEALLVVAMDEVPIAIANIKDNEGPAAAHQLLQCLRELRRRRSRLRWILCGSIGFHHVLRACGATEGVINDLVNLPLGPMTQPEAVELAHRLLLGIGHTPTDPAVSEMVRVTERIPFLLHALAHRLRESGLATDATRVVSVFDEFVGDREDSRALTHLVTRLDPLYEGRVREAELLLDRVATAGSVPTADVLTQGSDQIRLILDDLVDDHYLVEGADAIRWRYDVLRRVWHRRRRLSS</sequence>
<proteinExistence type="predicted"/>
<dbReference type="EMBL" id="JBHMDG010000017">
    <property type="protein sequence ID" value="MFB9314318.1"/>
    <property type="molecule type" value="Genomic_DNA"/>
</dbReference>
<dbReference type="Gene3D" id="3.40.50.300">
    <property type="entry name" value="P-loop containing nucleotide triphosphate hydrolases"/>
    <property type="match status" value="1"/>
</dbReference>
<evidence type="ECO:0000313" key="1">
    <source>
        <dbReference type="EMBL" id="MFB9314318.1"/>
    </source>
</evidence>
<protein>
    <recommendedName>
        <fullName evidence="3">Orc1-like AAA ATPase domain-containing protein</fullName>
    </recommendedName>
</protein>
<comment type="caution">
    <text evidence="1">The sequence shown here is derived from an EMBL/GenBank/DDBJ whole genome shotgun (WGS) entry which is preliminary data.</text>
</comment>
<evidence type="ECO:0008006" key="3">
    <source>
        <dbReference type="Google" id="ProtNLM"/>
    </source>
</evidence>
<gene>
    <name evidence="1" type="ORF">ACFFRI_14780</name>
</gene>
<reference evidence="1 2" key="1">
    <citation type="submission" date="2024-09" db="EMBL/GenBank/DDBJ databases">
        <authorList>
            <person name="Sun Q."/>
            <person name="Mori K."/>
        </authorList>
    </citation>
    <scope>NUCLEOTIDE SEQUENCE [LARGE SCALE GENOMIC DNA]</scope>
    <source>
        <strain evidence="1 2">JCM 9626</strain>
    </source>
</reference>
<dbReference type="InterPro" id="IPR027417">
    <property type="entry name" value="P-loop_NTPase"/>
</dbReference>
<keyword evidence="2" id="KW-1185">Reference proteome</keyword>